<evidence type="ECO:0000259" key="2">
    <source>
        <dbReference type="SMART" id="SM00939"/>
    </source>
</evidence>
<evidence type="ECO:0000313" key="3">
    <source>
        <dbReference type="EMBL" id="OJJ08332.1"/>
    </source>
</evidence>
<dbReference type="Proteomes" id="UP000184073">
    <property type="component" value="Unassembled WGS sequence"/>
</dbReference>
<dbReference type="InterPro" id="IPR000383">
    <property type="entry name" value="Xaa-Pro-like_dom"/>
</dbReference>
<dbReference type="InterPro" id="IPR029058">
    <property type="entry name" value="AB_hydrolase_fold"/>
</dbReference>
<accession>A0A1L9Q3N2</accession>
<evidence type="ECO:0000313" key="4">
    <source>
        <dbReference type="Proteomes" id="UP000184073"/>
    </source>
</evidence>
<dbReference type="Gene3D" id="2.60.120.260">
    <property type="entry name" value="Galactose-binding domain-like"/>
    <property type="match status" value="1"/>
</dbReference>
<dbReference type="VEuPathDB" id="FungiDB:ASPVEDRAFT_203792"/>
<dbReference type="InterPro" id="IPR013736">
    <property type="entry name" value="Xaa-Pro_dipept_C"/>
</dbReference>
<dbReference type="AlphaFoldDB" id="A0A1L9Q3N2"/>
<dbReference type="InterPro" id="IPR005674">
    <property type="entry name" value="CocE/Ser_esterase"/>
</dbReference>
<protein>
    <recommendedName>
        <fullName evidence="2">Xaa-Pro dipeptidyl-peptidase C-terminal domain-containing protein</fullName>
    </recommendedName>
</protein>
<evidence type="ECO:0000256" key="1">
    <source>
        <dbReference type="ARBA" id="ARBA00022801"/>
    </source>
</evidence>
<keyword evidence="1" id="KW-0378">Hydrolase</keyword>
<dbReference type="GeneID" id="63724922"/>
<keyword evidence="4" id="KW-1185">Reference proteome</keyword>
<dbReference type="InterPro" id="IPR050585">
    <property type="entry name" value="Xaa-Pro_dipeptidyl-ppase/CocE"/>
</dbReference>
<gene>
    <name evidence="3" type="ORF">ASPVEDRAFT_203792</name>
</gene>
<dbReference type="RefSeq" id="XP_040674094.1">
    <property type="nucleotide sequence ID" value="XM_040809411.1"/>
</dbReference>
<dbReference type="Pfam" id="PF02129">
    <property type="entry name" value="Peptidase_S15"/>
    <property type="match status" value="1"/>
</dbReference>
<organism evidence="3 4">
    <name type="scientific">Aspergillus versicolor CBS 583.65</name>
    <dbReference type="NCBI Taxonomy" id="1036611"/>
    <lineage>
        <taxon>Eukaryota</taxon>
        <taxon>Fungi</taxon>
        <taxon>Dikarya</taxon>
        <taxon>Ascomycota</taxon>
        <taxon>Pezizomycotina</taxon>
        <taxon>Eurotiomycetes</taxon>
        <taxon>Eurotiomycetidae</taxon>
        <taxon>Eurotiales</taxon>
        <taxon>Aspergillaceae</taxon>
        <taxon>Aspergillus</taxon>
        <taxon>Aspergillus subgen. Nidulantes</taxon>
    </lineage>
</organism>
<dbReference type="GO" id="GO:0008239">
    <property type="term" value="F:dipeptidyl-peptidase activity"/>
    <property type="evidence" value="ECO:0007669"/>
    <property type="project" value="InterPro"/>
</dbReference>
<dbReference type="InterPro" id="IPR008979">
    <property type="entry name" value="Galactose-bd-like_sf"/>
</dbReference>
<dbReference type="SUPFAM" id="SSF49785">
    <property type="entry name" value="Galactose-binding domain-like"/>
    <property type="match status" value="1"/>
</dbReference>
<dbReference type="OrthoDB" id="416441at2759"/>
<dbReference type="SUPFAM" id="SSF53474">
    <property type="entry name" value="alpha/beta-Hydrolases"/>
    <property type="match status" value="1"/>
</dbReference>
<dbReference type="PANTHER" id="PTHR43056">
    <property type="entry name" value="PEPTIDASE S9 PROLYL OLIGOPEPTIDASE"/>
    <property type="match status" value="1"/>
</dbReference>
<dbReference type="NCBIfam" id="TIGR00976">
    <property type="entry name" value="CocE_NonD"/>
    <property type="match status" value="1"/>
</dbReference>
<dbReference type="Pfam" id="PF08530">
    <property type="entry name" value="PepX_C"/>
    <property type="match status" value="1"/>
</dbReference>
<proteinExistence type="predicted"/>
<sequence>MPNQIRDISTIDQDNFPYIFEQNVTVKLKSNTGLVRLNVYRPKDGNPAPVLLTYGPYGKDTPYGDFLAHSFHDVNPKHKCEHSAFEVPDAKFWTAEGYAVVRADEVGIGQSPGVCDTMSKSTTDAFAEVIEWAADQPWSTGKIGLLGISYFAGSQWRVAARRPRGLACCIPYEGMADYYRDRCRHGGLLTARFLKFWHDRQVKSNQYGLAGRSKNQRGPDTIEGDLSQEELDRNRHDQDVEAAQYFFRDDEYYASREYSLEDIEVPLLSVGNLGNIVVHLRGNVEGYLNAGSTLKFLRLGVGRHDLPFYADNEVEMQKSFLSAFLKDNDYDGWTMGQQPKVTLVLRKSGVAHDSLAAMSGQAFDRRAENEWPLARTQYTKYFVSPDLTFGPQEPRVQTHKRLSYPALTVPEDNSFVRFTTVPFTEEVEITGHIVARVNVSVTPHPGGGVPKDIDLFLTLRHYAADGTEVFYTGSIGDPVPISKGWQRVSLRKINYAHPRHREWRPHRDYFSTDVLPVIPGEIYPVDVEIWPTQVILQRGERLSFEISGGDTQGAGIFTHESPERSNERFGGMNHIHFGPDQLNYVVLPIIPADK</sequence>
<reference evidence="4" key="1">
    <citation type="journal article" date="2017" name="Genome Biol.">
        <title>Comparative genomics reveals high biological diversity and specific adaptations in the industrially and medically important fungal genus Aspergillus.</title>
        <authorList>
            <person name="de Vries R.P."/>
            <person name="Riley R."/>
            <person name="Wiebenga A."/>
            <person name="Aguilar-Osorio G."/>
            <person name="Amillis S."/>
            <person name="Uchima C.A."/>
            <person name="Anderluh G."/>
            <person name="Asadollahi M."/>
            <person name="Askin M."/>
            <person name="Barry K."/>
            <person name="Battaglia E."/>
            <person name="Bayram O."/>
            <person name="Benocci T."/>
            <person name="Braus-Stromeyer S.A."/>
            <person name="Caldana C."/>
            <person name="Canovas D."/>
            <person name="Cerqueira G.C."/>
            <person name="Chen F."/>
            <person name="Chen W."/>
            <person name="Choi C."/>
            <person name="Clum A."/>
            <person name="Dos Santos R.A."/>
            <person name="Damasio A.R."/>
            <person name="Diallinas G."/>
            <person name="Emri T."/>
            <person name="Fekete E."/>
            <person name="Flipphi M."/>
            <person name="Freyberg S."/>
            <person name="Gallo A."/>
            <person name="Gournas C."/>
            <person name="Habgood R."/>
            <person name="Hainaut M."/>
            <person name="Harispe M.L."/>
            <person name="Henrissat B."/>
            <person name="Hilden K.S."/>
            <person name="Hope R."/>
            <person name="Hossain A."/>
            <person name="Karabika E."/>
            <person name="Karaffa L."/>
            <person name="Karanyi Z."/>
            <person name="Krasevec N."/>
            <person name="Kuo A."/>
            <person name="Kusch H."/>
            <person name="LaButti K."/>
            <person name="Lagendijk E.L."/>
            <person name="Lapidus A."/>
            <person name="Levasseur A."/>
            <person name="Lindquist E."/>
            <person name="Lipzen A."/>
            <person name="Logrieco A.F."/>
            <person name="MacCabe A."/>
            <person name="Maekelae M.R."/>
            <person name="Malavazi I."/>
            <person name="Melin P."/>
            <person name="Meyer V."/>
            <person name="Mielnichuk N."/>
            <person name="Miskei M."/>
            <person name="Molnar A.P."/>
            <person name="Mule G."/>
            <person name="Ngan C.Y."/>
            <person name="Orejas M."/>
            <person name="Orosz E."/>
            <person name="Ouedraogo J.P."/>
            <person name="Overkamp K.M."/>
            <person name="Park H.-S."/>
            <person name="Perrone G."/>
            <person name="Piumi F."/>
            <person name="Punt P.J."/>
            <person name="Ram A.F."/>
            <person name="Ramon A."/>
            <person name="Rauscher S."/>
            <person name="Record E."/>
            <person name="Riano-Pachon D.M."/>
            <person name="Robert V."/>
            <person name="Roehrig J."/>
            <person name="Ruller R."/>
            <person name="Salamov A."/>
            <person name="Salih N.S."/>
            <person name="Samson R.A."/>
            <person name="Sandor E."/>
            <person name="Sanguinetti M."/>
            <person name="Schuetze T."/>
            <person name="Sepcic K."/>
            <person name="Shelest E."/>
            <person name="Sherlock G."/>
            <person name="Sophianopoulou V."/>
            <person name="Squina F.M."/>
            <person name="Sun H."/>
            <person name="Susca A."/>
            <person name="Todd R.B."/>
            <person name="Tsang A."/>
            <person name="Unkles S.E."/>
            <person name="van de Wiele N."/>
            <person name="van Rossen-Uffink D."/>
            <person name="Oliveira J.V."/>
            <person name="Vesth T.C."/>
            <person name="Visser J."/>
            <person name="Yu J.-H."/>
            <person name="Zhou M."/>
            <person name="Andersen M.R."/>
            <person name="Archer D.B."/>
            <person name="Baker S.E."/>
            <person name="Benoit I."/>
            <person name="Brakhage A.A."/>
            <person name="Braus G.H."/>
            <person name="Fischer R."/>
            <person name="Frisvad J.C."/>
            <person name="Goldman G.H."/>
            <person name="Houbraken J."/>
            <person name="Oakley B."/>
            <person name="Pocsi I."/>
            <person name="Scazzocchio C."/>
            <person name="Seiboth B."/>
            <person name="vanKuyk P.A."/>
            <person name="Wortman J."/>
            <person name="Dyer P.S."/>
            <person name="Grigoriev I.V."/>
        </authorList>
    </citation>
    <scope>NUCLEOTIDE SEQUENCE [LARGE SCALE GENOMIC DNA]</scope>
    <source>
        <strain evidence="4">CBS 583.65</strain>
    </source>
</reference>
<dbReference type="PANTHER" id="PTHR43056:SF10">
    <property type="entry name" value="COCE_NOND FAMILY, PUTATIVE (AFU_ORTHOLOGUE AFUA_7G00600)-RELATED"/>
    <property type="match status" value="1"/>
</dbReference>
<name>A0A1L9Q3N2_ASPVE</name>
<feature type="domain" description="Xaa-Pro dipeptidyl-peptidase C-terminal" evidence="2">
    <location>
        <begin position="318"/>
        <end position="586"/>
    </location>
</feature>
<dbReference type="SMART" id="SM00939">
    <property type="entry name" value="PepX_C"/>
    <property type="match status" value="1"/>
</dbReference>
<dbReference type="EMBL" id="KV878139">
    <property type="protein sequence ID" value="OJJ08332.1"/>
    <property type="molecule type" value="Genomic_DNA"/>
</dbReference>
<dbReference type="Gene3D" id="3.40.50.1820">
    <property type="entry name" value="alpha/beta hydrolase"/>
    <property type="match status" value="1"/>
</dbReference>
<dbReference type="STRING" id="1036611.A0A1L9Q3N2"/>
<dbReference type="Gene3D" id="1.10.3020.20">
    <property type="match status" value="1"/>
</dbReference>